<dbReference type="PANTHER" id="PTHR43034">
    <property type="entry name" value="ION-TRANSLOCATING OXIDOREDUCTASE COMPLEX SUBUNIT C"/>
    <property type="match status" value="1"/>
</dbReference>
<dbReference type="NCBIfam" id="NF003454">
    <property type="entry name" value="PRK05035.1"/>
    <property type="match status" value="1"/>
</dbReference>
<evidence type="ECO:0000256" key="1">
    <source>
        <dbReference type="ARBA" id="ARBA00022448"/>
    </source>
</evidence>
<dbReference type="RefSeq" id="WP_092638706.1">
    <property type="nucleotide sequence ID" value="NZ_FNID01000008.1"/>
</dbReference>
<keyword evidence="3 8" id="KW-0479">Metal-binding</keyword>
<evidence type="ECO:0000256" key="3">
    <source>
        <dbReference type="ARBA" id="ARBA00022723"/>
    </source>
</evidence>
<dbReference type="Gene3D" id="3.10.20.600">
    <property type="match status" value="1"/>
</dbReference>
<dbReference type="STRING" id="258515.SAMN05192585_10824"/>
<comment type="cofactor">
    <cofactor evidence="8">
        <name>[4Fe-4S] cluster</name>
        <dbReference type="ChEBI" id="CHEBI:49883"/>
    </cofactor>
    <text evidence="8">Binds 2 [4Fe-4S] clusters per subunit.</text>
</comment>
<dbReference type="EMBL" id="FNID01000008">
    <property type="protein sequence ID" value="SDM94176.1"/>
    <property type="molecule type" value="Genomic_DNA"/>
</dbReference>
<evidence type="ECO:0000256" key="9">
    <source>
        <dbReference type="SAM" id="MobiDB-lite"/>
    </source>
</evidence>
<feature type="binding site" evidence="8">
    <location>
        <position position="406"/>
    </location>
    <ligand>
        <name>[4Fe-4S] cluster</name>
        <dbReference type="ChEBI" id="CHEBI:49883"/>
        <label>2</label>
    </ligand>
</feature>
<proteinExistence type="inferred from homology"/>
<sequence length="488" mass="51960">MNATSFGKRSHGGARLPHRKHTAELETVAMPAPQSVTILMSQHIGVPCKPVVKVGDMVKTGQLIGQSDKLISAPIYSSITGKVKAITEVVADNGSTVEAVVIAAEGEETLADGIAPPKIDTLPDFIAAVKASGLTGLGGAGFPAHVKLNPSNLSEIEFLIINAAECEPYITADYRTLMEDTDDVMGGILLVKEKLGIQNVFIGIEDNKPKAIELYTKLCADKAGVSVAALRSRYPQGAEKTLIYETTGRVVEEGKLPSSVGCIVMNVSSVAFLNSYIRTGVPLIKRRLTVDGGAVNEPKNLIAPIGTSVKDIIDFCGGYKEAPKKLLMGGPMMGLALPDDSYPTKKSTNAILAFTEKECREAPMTNCIRCARCVFVCPMSLMPVGIEKAYEARDVQTLKELKTNLCIECGSCSYVCPAKRKLVQSIKLGKALILEDAKKKSAQKPAEKADQKAAAEPEKAAKTEKKADGPKKAAVKEEAVKEGTDNGK</sequence>
<dbReference type="PROSITE" id="PS51379">
    <property type="entry name" value="4FE4S_FER_2"/>
    <property type="match status" value="2"/>
</dbReference>
<feature type="binding site" evidence="8">
    <location>
        <position position="409"/>
    </location>
    <ligand>
        <name>[4Fe-4S] cluster</name>
        <dbReference type="ChEBI" id="CHEBI:49883"/>
        <label>2</label>
    </ligand>
</feature>
<dbReference type="NCBIfam" id="TIGR01945">
    <property type="entry name" value="rnfC"/>
    <property type="match status" value="1"/>
</dbReference>
<dbReference type="GO" id="GO:0005886">
    <property type="term" value="C:plasma membrane"/>
    <property type="evidence" value="ECO:0007669"/>
    <property type="project" value="UniProtKB-SubCell"/>
</dbReference>
<dbReference type="Pfam" id="PF13237">
    <property type="entry name" value="Fer4_10"/>
    <property type="match status" value="1"/>
</dbReference>
<feature type="binding site" evidence="8">
    <location>
        <position position="412"/>
    </location>
    <ligand>
        <name>[4Fe-4S] cluster</name>
        <dbReference type="ChEBI" id="CHEBI:49883"/>
        <label>2</label>
    </ligand>
</feature>
<dbReference type="InterPro" id="IPR019554">
    <property type="entry name" value="Soluble_ligand-bd"/>
</dbReference>
<dbReference type="GO" id="GO:0009055">
    <property type="term" value="F:electron transfer activity"/>
    <property type="evidence" value="ECO:0007669"/>
    <property type="project" value="InterPro"/>
</dbReference>
<keyword evidence="6 8" id="KW-0408">Iron</keyword>
<evidence type="ECO:0000256" key="4">
    <source>
        <dbReference type="ARBA" id="ARBA00022737"/>
    </source>
</evidence>
<dbReference type="Pfam" id="PF01512">
    <property type="entry name" value="Complex1_51K"/>
    <property type="match status" value="1"/>
</dbReference>
<evidence type="ECO:0000256" key="7">
    <source>
        <dbReference type="ARBA" id="ARBA00023014"/>
    </source>
</evidence>
<keyword evidence="5 8" id="KW-0249">Electron transport</keyword>
<dbReference type="GO" id="GO:0022900">
    <property type="term" value="P:electron transport chain"/>
    <property type="evidence" value="ECO:0007669"/>
    <property type="project" value="UniProtKB-UniRule"/>
</dbReference>
<evidence type="ECO:0000259" key="10">
    <source>
        <dbReference type="PROSITE" id="PS51379"/>
    </source>
</evidence>
<dbReference type="EC" id="7.-.-.-" evidence="8"/>
<keyword evidence="7 8" id="KW-0411">Iron-sulfur</keyword>
<evidence type="ECO:0000256" key="8">
    <source>
        <dbReference type="HAMAP-Rule" id="MF_00461"/>
    </source>
</evidence>
<feature type="domain" description="4Fe-4S ferredoxin-type" evidence="10">
    <location>
        <begin position="397"/>
        <end position="426"/>
    </location>
</feature>
<dbReference type="SUPFAM" id="SSF142019">
    <property type="entry name" value="Nqo1 FMN-binding domain-like"/>
    <property type="match status" value="1"/>
</dbReference>
<feature type="compositionally biased region" description="Basic residues" evidence="9">
    <location>
        <begin position="8"/>
        <end position="20"/>
    </location>
</feature>
<keyword evidence="8" id="KW-0472">Membrane</keyword>
<comment type="similarity">
    <text evidence="8">Belongs to the 4Fe4S bacterial-type ferredoxin family. RnfC subfamily.</text>
</comment>
<dbReference type="GO" id="GO:0046872">
    <property type="term" value="F:metal ion binding"/>
    <property type="evidence" value="ECO:0007669"/>
    <property type="project" value="UniProtKB-KW"/>
</dbReference>
<feature type="domain" description="4Fe-4S ferredoxin-type" evidence="10">
    <location>
        <begin position="357"/>
        <end position="387"/>
    </location>
</feature>
<dbReference type="PANTHER" id="PTHR43034:SF2">
    <property type="entry name" value="ION-TRANSLOCATING OXIDOREDUCTASE COMPLEX SUBUNIT C"/>
    <property type="match status" value="1"/>
</dbReference>
<keyword evidence="12" id="KW-1185">Reference proteome</keyword>
<feature type="binding site" evidence="8">
    <location>
        <position position="377"/>
    </location>
    <ligand>
        <name>[4Fe-4S] cluster</name>
        <dbReference type="ChEBI" id="CHEBI:49883"/>
        <label>2</label>
    </ligand>
</feature>
<evidence type="ECO:0000256" key="2">
    <source>
        <dbReference type="ARBA" id="ARBA00022485"/>
    </source>
</evidence>
<dbReference type="Gene3D" id="3.30.70.20">
    <property type="match status" value="1"/>
</dbReference>
<dbReference type="InterPro" id="IPR037225">
    <property type="entry name" value="Nuo51_FMN-bd_sf"/>
</dbReference>
<dbReference type="SUPFAM" id="SSF46548">
    <property type="entry name" value="alpha-helical ferredoxin"/>
    <property type="match status" value="1"/>
</dbReference>
<comment type="subunit">
    <text evidence="8">The complex is composed of six subunits: RnfA, RnfB, RnfC, RnfD, RnfE and RnfG.</text>
</comment>
<organism evidence="11 12">
    <name type="scientific">Acetanaerobacterium elongatum</name>
    <dbReference type="NCBI Taxonomy" id="258515"/>
    <lineage>
        <taxon>Bacteria</taxon>
        <taxon>Bacillati</taxon>
        <taxon>Bacillota</taxon>
        <taxon>Clostridia</taxon>
        <taxon>Eubacteriales</taxon>
        <taxon>Oscillospiraceae</taxon>
        <taxon>Acetanaerobacterium</taxon>
    </lineage>
</organism>
<accession>A0A1G9XCJ6</accession>
<dbReference type="AlphaFoldDB" id="A0A1G9XCJ6"/>
<dbReference type="InterPro" id="IPR026902">
    <property type="entry name" value="RnfC_N"/>
</dbReference>
<feature type="region of interest" description="Disordered" evidence="9">
    <location>
        <begin position="438"/>
        <end position="488"/>
    </location>
</feature>
<name>A0A1G9XCJ6_9FIRM</name>
<feature type="region of interest" description="Disordered" evidence="9">
    <location>
        <begin position="1"/>
        <end position="20"/>
    </location>
</feature>
<dbReference type="InterPro" id="IPR017896">
    <property type="entry name" value="4Fe4S_Fe-S-bd"/>
</dbReference>
<keyword evidence="8" id="KW-1003">Cell membrane</keyword>
<dbReference type="HAMAP" id="MF_00461">
    <property type="entry name" value="RsxC_RnfC"/>
    <property type="match status" value="1"/>
</dbReference>
<comment type="function">
    <text evidence="8">Part of a membrane-bound complex that couples electron transfer with translocation of ions across the membrane.</text>
</comment>
<protein>
    <recommendedName>
        <fullName evidence="8">Ion-translocating oxidoreductase complex subunit C</fullName>
        <ecNumber evidence="8">7.-.-.-</ecNumber>
    </recommendedName>
    <alternativeName>
        <fullName evidence="8">Rnf electron transport complex subunit C</fullName>
    </alternativeName>
</protein>
<keyword evidence="1 8" id="KW-0813">Transport</keyword>
<evidence type="ECO:0000256" key="6">
    <source>
        <dbReference type="ARBA" id="ARBA00023004"/>
    </source>
</evidence>
<reference evidence="11 12" key="1">
    <citation type="submission" date="2016-10" db="EMBL/GenBank/DDBJ databases">
        <authorList>
            <person name="de Groot N.N."/>
        </authorList>
    </citation>
    <scope>NUCLEOTIDE SEQUENCE [LARGE SCALE GENOMIC DNA]</scope>
    <source>
        <strain evidence="11 12">CGMCC 1.5012</strain>
    </source>
</reference>
<dbReference type="PROSITE" id="PS00198">
    <property type="entry name" value="4FE4S_FER_1"/>
    <property type="match status" value="1"/>
</dbReference>
<dbReference type="GO" id="GO:0051539">
    <property type="term" value="F:4 iron, 4 sulfur cluster binding"/>
    <property type="evidence" value="ECO:0007669"/>
    <property type="project" value="UniProtKB-KW"/>
</dbReference>
<feature type="binding site" evidence="8">
    <location>
        <position position="367"/>
    </location>
    <ligand>
        <name>[4Fe-4S] cluster</name>
        <dbReference type="ChEBI" id="CHEBI:49883"/>
        <label>1</label>
    </ligand>
</feature>
<feature type="binding site" evidence="8">
    <location>
        <position position="416"/>
    </location>
    <ligand>
        <name>[4Fe-4S] cluster</name>
        <dbReference type="ChEBI" id="CHEBI:49883"/>
        <label>1</label>
    </ligand>
</feature>
<keyword evidence="2 8" id="KW-0004">4Fe-4S</keyword>
<dbReference type="InterPro" id="IPR010208">
    <property type="entry name" value="Ion_transpt_RnfC/RsxC"/>
</dbReference>
<evidence type="ECO:0000313" key="12">
    <source>
        <dbReference type="Proteomes" id="UP000199182"/>
    </source>
</evidence>
<feature type="binding site" evidence="8">
    <location>
        <position position="370"/>
    </location>
    <ligand>
        <name>[4Fe-4S] cluster</name>
        <dbReference type="ChEBI" id="CHEBI:49883"/>
        <label>1</label>
    </ligand>
</feature>
<evidence type="ECO:0000256" key="5">
    <source>
        <dbReference type="ARBA" id="ARBA00022982"/>
    </source>
</evidence>
<feature type="binding site" evidence="8">
    <location>
        <position position="373"/>
    </location>
    <ligand>
        <name>[4Fe-4S] cluster</name>
        <dbReference type="ChEBI" id="CHEBI:49883"/>
        <label>1</label>
    </ligand>
</feature>
<dbReference type="Pfam" id="PF10531">
    <property type="entry name" value="SLBB"/>
    <property type="match status" value="1"/>
</dbReference>
<keyword evidence="4 8" id="KW-0677">Repeat</keyword>
<dbReference type="Proteomes" id="UP000199182">
    <property type="component" value="Unassembled WGS sequence"/>
</dbReference>
<comment type="subcellular location">
    <subcellularLocation>
        <location evidence="8">Cell membrane</location>
        <topology evidence="8">Peripheral membrane protein</topology>
    </subcellularLocation>
</comment>
<dbReference type="Gene3D" id="3.40.50.11540">
    <property type="entry name" value="NADH-ubiquinone oxidoreductase 51kDa subunit"/>
    <property type="match status" value="1"/>
</dbReference>
<keyword evidence="8" id="KW-1278">Translocase</keyword>
<dbReference type="Pfam" id="PF13375">
    <property type="entry name" value="RnfC_N"/>
    <property type="match status" value="1"/>
</dbReference>
<gene>
    <name evidence="8" type="primary">rnfC</name>
    <name evidence="11" type="ORF">SAMN05192585_10824</name>
</gene>
<dbReference type="InterPro" id="IPR011538">
    <property type="entry name" value="Nuo51_FMN-bd"/>
</dbReference>
<dbReference type="OrthoDB" id="9767754at2"/>
<evidence type="ECO:0000313" key="11">
    <source>
        <dbReference type="EMBL" id="SDM94176.1"/>
    </source>
</evidence>
<dbReference type="InterPro" id="IPR017900">
    <property type="entry name" value="4Fe4S_Fe_S_CS"/>
</dbReference>